<dbReference type="EMBL" id="AVOT02008484">
    <property type="protein sequence ID" value="MBW0486121.1"/>
    <property type="molecule type" value="Genomic_DNA"/>
</dbReference>
<organism evidence="1 2">
    <name type="scientific">Austropuccinia psidii MF-1</name>
    <dbReference type="NCBI Taxonomy" id="1389203"/>
    <lineage>
        <taxon>Eukaryota</taxon>
        <taxon>Fungi</taxon>
        <taxon>Dikarya</taxon>
        <taxon>Basidiomycota</taxon>
        <taxon>Pucciniomycotina</taxon>
        <taxon>Pucciniomycetes</taxon>
        <taxon>Pucciniales</taxon>
        <taxon>Sphaerophragmiaceae</taxon>
        <taxon>Austropuccinia</taxon>
    </lineage>
</organism>
<dbReference type="AlphaFoldDB" id="A0A9Q3CJD4"/>
<accession>A0A9Q3CJD4</accession>
<reference evidence="1" key="1">
    <citation type="submission" date="2021-03" db="EMBL/GenBank/DDBJ databases">
        <title>Draft genome sequence of rust myrtle Austropuccinia psidii MF-1, a brazilian biotype.</title>
        <authorList>
            <person name="Quecine M.C."/>
            <person name="Pachon D.M.R."/>
            <person name="Bonatelli M.L."/>
            <person name="Correr F.H."/>
            <person name="Franceschini L.M."/>
            <person name="Leite T.F."/>
            <person name="Margarido G.R.A."/>
            <person name="Almeida C.A."/>
            <person name="Ferrarezi J.A."/>
            <person name="Labate C.A."/>
        </authorList>
    </citation>
    <scope>NUCLEOTIDE SEQUENCE</scope>
    <source>
        <strain evidence="1">MF-1</strain>
    </source>
</reference>
<evidence type="ECO:0000313" key="2">
    <source>
        <dbReference type="Proteomes" id="UP000765509"/>
    </source>
</evidence>
<evidence type="ECO:0000313" key="1">
    <source>
        <dbReference type="EMBL" id="MBW0486121.1"/>
    </source>
</evidence>
<sequence length="199" mass="22311">MHPCRFPYGIPRPILSDMFRLLISHITPYRHGEDGGISSFSAVRAATLFATQPTLSLNQTRTLCVSIYKSLAFTTTNFFLLASMRESDLLFAVDAWLVCETYFSANSRIGYDCEPTSCTLPQFKACYKPQKSGKYYVRNYQKPLHVDTMHSFQVRSVQNVAFAYDGPLPHHIYSNSVPDAICELGKNVASCGSCRQVAP</sequence>
<comment type="caution">
    <text evidence="1">The sequence shown here is derived from an EMBL/GenBank/DDBJ whole genome shotgun (WGS) entry which is preliminary data.</text>
</comment>
<keyword evidence="2" id="KW-1185">Reference proteome</keyword>
<proteinExistence type="predicted"/>
<dbReference type="Proteomes" id="UP000765509">
    <property type="component" value="Unassembled WGS sequence"/>
</dbReference>
<protein>
    <submittedName>
        <fullName evidence="1">Uncharacterized protein</fullName>
    </submittedName>
</protein>
<gene>
    <name evidence="1" type="ORF">O181_025836</name>
</gene>
<name>A0A9Q3CJD4_9BASI</name>